<evidence type="ECO:0000256" key="1">
    <source>
        <dbReference type="ARBA" id="ARBA00001957"/>
    </source>
</evidence>
<dbReference type="PROSITE" id="PS00012">
    <property type="entry name" value="PHOSPHOPANTETHEINE"/>
    <property type="match status" value="1"/>
</dbReference>
<gene>
    <name evidence="6" type="primary">pksJ_1</name>
    <name evidence="6" type="ORF">MFFC18_20030</name>
</gene>
<dbReference type="FunFam" id="3.40.50.980:FF:000001">
    <property type="entry name" value="Non-ribosomal peptide synthetase"/>
    <property type="match status" value="1"/>
</dbReference>
<evidence type="ECO:0000256" key="4">
    <source>
        <dbReference type="SAM" id="MobiDB-lite"/>
    </source>
</evidence>
<dbReference type="InterPro" id="IPR006162">
    <property type="entry name" value="Ppantetheine_attach_site"/>
</dbReference>
<dbReference type="PROSITE" id="PS00455">
    <property type="entry name" value="AMP_BINDING"/>
    <property type="match status" value="1"/>
</dbReference>
<dbReference type="STRING" id="980251.GCA_001642875_03490"/>
<keyword evidence="2" id="KW-0596">Phosphopantetheine</keyword>
<keyword evidence="3" id="KW-0597">Phosphoprotein</keyword>
<dbReference type="PANTHER" id="PTHR45527">
    <property type="entry name" value="NONRIBOSOMAL PEPTIDE SYNTHETASE"/>
    <property type="match status" value="1"/>
</dbReference>
<dbReference type="Gene3D" id="3.30.559.10">
    <property type="entry name" value="Chloramphenicol acetyltransferase-like domain"/>
    <property type="match status" value="1"/>
</dbReference>
<reference evidence="6 7" key="1">
    <citation type="submission" date="2019-08" db="EMBL/GenBank/DDBJ databases">
        <title>Deep-cultivation of Planctomycetes and their phenomic and genomic characterization uncovers novel biology.</title>
        <authorList>
            <person name="Wiegand S."/>
            <person name="Jogler M."/>
            <person name="Boedeker C."/>
            <person name="Pinto D."/>
            <person name="Vollmers J."/>
            <person name="Rivas-Marin E."/>
            <person name="Kohn T."/>
            <person name="Peeters S.H."/>
            <person name="Heuer A."/>
            <person name="Rast P."/>
            <person name="Oberbeckmann S."/>
            <person name="Bunk B."/>
            <person name="Jeske O."/>
            <person name="Meyerdierks A."/>
            <person name="Storesund J.E."/>
            <person name="Kallscheuer N."/>
            <person name="Luecker S."/>
            <person name="Lage O.M."/>
            <person name="Pohl T."/>
            <person name="Merkel B.J."/>
            <person name="Hornburger P."/>
            <person name="Mueller R.-W."/>
            <person name="Bruemmer F."/>
            <person name="Labrenz M."/>
            <person name="Spormann A.M."/>
            <person name="Op den Camp H."/>
            <person name="Overmann J."/>
            <person name="Amann R."/>
            <person name="Jetten M.S.M."/>
            <person name="Mascher T."/>
            <person name="Medema M.H."/>
            <person name="Devos D.P."/>
            <person name="Kaster A.-K."/>
            <person name="Ovreas L."/>
            <person name="Rohde M."/>
            <person name="Galperin M.Y."/>
            <person name="Jogler C."/>
        </authorList>
    </citation>
    <scope>NUCLEOTIDE SEQUENCE [LARGE SCALE GENOMIC DNA]</scope>
    <source>
        <strain evidence="6 7">FC18</strain>
    </source>
</reference>
<dbReference type="CDD" id="cd12116">
    <property type="entry name" value="A_NRPS_Ta1_like"/>
    <property type="match status" value="1"/>
</dbReference>
<protein>
    <submittedName>
        <fullName evidence="6">Polyketide synthase PksJ</fullName>
    </submittedName>
</protein>
<dbReference type="InterPro" id="IPR023213">
    <property type="entry name" value="CAT-like_dom_sf"/>
</dbReference>
<dbReference type="KEGG" id="mff:MFFC18_20030"/>
<dbReference type="Proteomes" id="UP000322214">
    <property type="component" value="Chromosome"/>
</dbReference>
<accession>A0A5B9PB43</accession>
<dbReference type="GO" id="GO:0044550">
    <property type="term" value="P:secondary metabolite biosynthetic process"/>
    <property type="evidence" value="ECO:0007669"/>
    <property type="project" value="UniProtKB-ARBA"/>
</dbReference>
<dbReference type="PROSITE" id="PS50075">
    <property type="entry name" value="CARRIER"/>
    <property type="match status" value="1"/>
</dbReference>
<dbReference type="NCBIfam" id="TIGR01733">
    <property type="entry name" value="AA-adenyl-dom"/>
    <property type="match status" value="1"/>
</dbReference>
<dbReference type="Gene3D" id="3.30.300.30">
    <property type="match status" value="1"/>
</dbReference>
<dbReference type="FunFam" id="3.30.300.30:FF:000010">
    <property type="entry name" value="Enterobactin synthetase component F"/>
    <property type="match status" value="1"/>
</dbReference>
<dbReference type="GO" id="GO:0031177">
    <property type="term" value="F:phosphopantetheine binding"/>
    <property type="evidence" value="ECO:0007669"/>
    <property type="project" value="TreeGrafter"/>
</dbReference>
<dbReference type="Gene3D" id="2.30.38.10">
    <property type="entry name" value="Luciferase, Domain 3"/>
    <property type="match status" value="1"/>
</dbReference>
<dbReference type="CDD" id="cd19531">
    <property type="entry name" value="LCL_NRPS-like"/>
    <property type="match status" value="1"/>
</dbReference>
<dbReference type="GO" id="GO:0043041">
    <property type="term" value="P:amino acid activation for nonribosomal peptide biosynthetic process"/>
    <property type="evidence" value="ECO:0007669"/>
    <property type="project" value="TreeGrafter"/>
</dbReference>
<evidence type="ECO:0000313" key="7">
    <source>
        <dbReference type="Proteomes" id="UP000322214"/>
    </source>
</evidence>
<dbReference type="InterPro" id="IPR036736">
    <property type="entry name" value="ACP-like_sf"/>
</dbReference>
<dbReference type="SUPFAM" id="SSF47336">
    <property type="entry name" value="ACP-like"/>
    <property type="match status" value="1"/>
</dbReference>
<dbReference type="FunFam" id="3.40.50.12780:FF:000012">
    <property type="entry name" value="Non-ribosomal peptide synthetase"/>
    <property type="match status" value="1"/>
</dbReference>
<dbReference type="OrthoDB" id="9778383at2"/>
<dbReference type="InterPro" id="IPR045851">
    <property type="entry name" value="AMP-bd_C_sf"/>
</dbReference>
<dbReference type="GO" id="GO:0005737">
    <property type="term" value="C:cytoplasm"/>
    <property type="evidence" value="ECO:0007669"/>
    <property type="project" value="TreeGrafter"/>
</dbReference>
<dbReference type="Pfam" id="PF00668">
    <property type="entry name" value="Condensation"/>
    <property type="match status" value="1"/>
</dbReference>
<name>A0A5B9PB43_9BACT</name>
<dbReference type="EMBL" id="CP042912">
    <property type="protein sequence ID" value="QEG22142.1"/>
    <property type="molecule type" value="Genomic_DNA"/>
</dbReference>
<dbReference type="Gene3D" id="1.10.1200.10">
    <property type="entry name" value="ACP-like"/>
    <property type="match status" value="1"/>
</dbReference>
<dbReference type="SUPFAM" id="SSF52777">
    <property type="entry name" value="CoA-dependent acyltransferases"/>
    <property type="match status" value="2"/>
</dbReference>
<keyword evidence="7" id="KW-1185">Reference proteome</keyword>
<dbReference type="InterPro" id="IPR001242">
    <property type="entry name" value="Condensation_dom"/>
</dbReference>
<dbReference type="InterPro" id="IPR000873">
    <property type="entry name" value="AMP-dep_synth/lig_dom"/>
</dbReference>
<proteinExistence type="predicted"/>
<evidence type="ECO:0000256" key="2">
    <source>
        <dbReference type="ARBA" id="ARBA00022450"/>
    </source>
</evidence>
<dbReference type="Gene3D" id="3.30.559.30">
    <property type="entry name" value="Nonribosomal peptide synthetase, condensation domain"/>
    <property type="match status" value="1"/>
</dbReference>
<dbReference type="SUPFAM" id="SSF56801">
    <property type="entry name" value="Acetyl-CoA synthetase-like"/>
    <property type="match status" value="1"/>
</dbReference>
<dbReference type="InterPro" id="IPR009081">
    <property type="entry name" value="PP-bd_ACP"/>
</dbReference>
<dbReference type="Pfam" id="PF00550">
    <property type="entry name" value="PP-binding"/>
    <property type="match status" value="1"/>
</dbReference>
<dbReference type="AlphaFoldDB" id="A0A5B9PB43"/>
<sequence>MTTTNTFTTSSPIVAAVGPQDVVKRYAASEAQIEVWLSSSQSVEANCAYNEIASLTFAGQLDVQRLQQSIEKVVHRHGSLRSTFSEDGLQVLEHRAVNYGFEFVDFSDKSAEELELLTQEVVLKQASTPFDLVRGPLLRFVLQKLDDSNYKLTFAAHHLILDGWSLSVFCKDLGHFYAEPDGDDQGKSTLADDYEQYSQQLDSYLISDAGKADESFWVSQFVDEIPALDLPTENKRPPLRTYFGHRYDHQLSSELVERVRKVGAKSGCSLFNIMLAAFNAWVARISGNDDFCVGIPTAGQAAMDMPELIGHCVNTMPLRTKVDVDGPFVDYMKSCRGTLLDSLDHQRYSYGTLLRKLAPPRDPSRPPMLAISFNIDPVVDASELGFHKLKAELSIEPRKFENFEWFINGVIQKDKSIELQIQFNTDLYSAQAMKGLFEGFEAFLEQVADDPQATIADLHVMSIPQRQKVLVEWNATEQDYPTESTLHEEFHRQAEETPDQIAVTFENTSLSYREVEQRSNQVARVLREQGIGAGDLVGICVNRSAEMLVYLYGIMKSGAGYVPLDPAYPSDRLRYMCDHSGLKLVVTESELGSRVADFGKPQLAIDEVDFRNGEISSEPVENNATPYDVCYVIYTSGSTGKPKGVQVPHGSVVNFLYAMQQTPGFDKTDSVLAVTTLSFDIAVLELYLPTISGGQVVIVDSVTAADGAKLAERLEADDISLLQATPATWRMMIEAGWNGKRDLKVLCGGEPMPQDLVAPLLDRCGELWNMYGPTETTVWSAAYRITEPDRPILIGKPIGNTQIYILDSKGNEVPVGSEGEIYIGGAGVTLGYLNQSEMTDQRFIRNRYRNPFVDYVSDRLYKTGDLAKFRLDGNIEFLRRNDKQVKVRGFRIELGEIEQILKSNHSVANCVVLVREAAAGDARLVAYVVLHSGETSNAGQLRDHVRQSLPYYMVPQHFVFLESLPQTNNGKIDHKALPAPIGNGSEDASEEELPLPVTAAEKFVAKVWEQTLEIDDVRTNDTFFDIGGHSLLVMKVIAAVEDKTGVKLGPQEFLISTLAQMAEKIAAAHTFADDENQSINDDSTEKAKAEPEQTDPETSDAVQSESKGAFRLLKGFWN</sequence>
<dbReference type="PANTHER" id="PTHR45527:SF1">
    <property type="entry name" value="FATTY ACID SYNTHASE"/>
    <property type="match status" value="1"/>
</dbReference>
<comment type="cofactor">
    <cofactor evidence="1">
        <name>pantetheine 4'-phosphate</name>
        <dbReference type="ChEBI" id="CHEBI:47942"/>
    </cofactor>
</comment>
<evidence type="ECO:0000256" key="3">
    <source>
        <dbReference type="ARBA" id="ARBA00022553"/>
    </source>
</evidence>
<organism evidence="6 7">
    <name type="scientific">Mariniblastus fucicola</name>
    <dbReference type="NCBI Taxonomy" id="980251"/>
    <lineage>
        <taxon>Bacteria</taxon>
        <taxon>Pseudomonadati</taxon>
        <taxon>Planctomycetota</taxon>
        <taxon>Planctomycetia</taxon>
        <taxon>Pirellulales</taxon>
        <taxon>Pirellulaceae</taxon>
        <taxon>Mariniblastus</taxon>
    </lineage>
</organism>
<dbReference type="InterPro" id="IPR025110">
    <property type="entry name" value="AMP-bd_C"/>
</dbReference>
<dbReference type="InterPro" id="IPR010071">
    <property type="entry name" value="AA_adenyl_dom"/>
</dbReference>
<dbReference type="GO" id="GO:0003824">
    <property type="term" value="F:catalytic activity"/>
    <property type="evidence" value="ECO:0007669"/>
    <property type="project" value="InterPro"/>
</dbReference>
<evidence type="ECO:0000313" key="6">
    <source>
        <dbReference type="EMBL" id="QEG22142.1"/>
    </source>
</evidence>
<evidence type="ECO:0000259" key="5">
    <source>
        <dbReference type="PROSITE" id="PS50075"/>
    </source>
</evidence>
<dbReference type="Pfam" id="PF13193">
    <property type="entry name" value="AMP-binding_C"/>
    <property type="match status" value="1"/>
</dbReference>
<dbReference type="RefSeq" id="WP_075082246.1">
    <property type="nucleotide sequence ID" value="NZ_CP042912.1"/>
</dbReference>
<dbReference type="Gene3D" id="3.40.50.980">
    <property type="match status" value="2"/>
</dbReference>
<feature type="region of interest" description="Disordered" evidence="4">
    <location>
        <begin position="1070"/>
        <end position="1106"/>
    </location>
</feature>
<dbReference type="Pfam" id="PF00501">
    <property type="entry name" value="AMP-binding"/>
    <property type="match status" value="1"/>
</dbReference>
<dbReference type="InterPro" id="IPR020845">
    <property type="entry name" value="AMP-binding_CS"/>
</dbReference>
<feature type="domain" description="Carrier" evidence="5">
    <location>
        <begin position="995"/>
        <end position="1069"/>
    </location>
</feature>